<dbReference type="SUPFAM" id="SSF56235">
    <property type="entry name" value="N-terminal nucleophile aminohydrolases (Ntn hydrolases)"/>
    <property type="match status" value="1"/>
</dbReference>
<dbReference type="CDD" id="cd01908">
    <property type="entry name" value="YafJ"/>
    <property type="match status" value="1"/>
</dbReference>
<keyword evidence="3" id="KW-0808">Transferase</keyword>
<protein>
    <submittedName>
        <fullName evidence="3">Probable amidotransferase</fullName>
    </submittedName>
</protein>
<evidence type="ECO:0000259" key="2">
    <source>
        <dbReference type="PROSITE" id="PS51278"/>
    </source>
</evidence>
<name>A0Y855_9GAMM</name>
<dbReference type="AlphaFoldDB" id="A0Y855"/>
<reference evidence="3 4" key="1">
    <citation type="journal article" date="2010" name="J. Bacteriol.">
        <title>Genome sequence of the oligotrophic marine Gammaproteobacterium HTCC2143, isolated from the Oregon Coast.</title>
        <authorList>
            <person name="Oh H.M."/>
            <person name="Kang I."/>
            <person name="Ferriera S."/>
            <person name="Giovannoni S.J."/>
            <person name="Cho J.C."/>
        </authorList>
    </citation>
    <scope>NUCLEOTIDE SEQUENCE [LARGE SCALE GENOMIC DNA]</scope>
    <source>
        <strain evidence="3 4">HTCC2143</strain>
    </source>
</reference>
<accession>A0Y855</accession>
<dbReference type="OrthoDB" id="321954at2"/>
<dbReference type="GO" id="GO:0016740">
    <property type="term" value="F:transferase activity"/>
    <property type="evidence" value="ECO:0007669"/>
    <property type="project" value="UniProtKB-KW"/>
</dbReference>
<dbReference type="Gene3D" id="3.60.20.10">
    <property type="entry name" value="Glutamine Phosphoribosylpyrophosphate, subunit 1, domain 1"/>
    <property type="match status" value="1"/>
</dbReference>
<dbReference type="InterPro" id="IPR026869">
    <property type="entry name" value="EgtC-like"/>
</dbReference>
<dbReference type="Pfam" id="PF13230">
    <property type="entry name" value="GATase_4"/>
    <property type="match status" value="1"/>
</dbReference>
<sequence>MCQLLGLSSSNPIRLTFNWESFVMRGSQEEGNPDGWGVAYFDGVDAMLLREPTPAAESPMVQFLTNYAPPSDLIVSHVRRATHGDRNLANTQPFQRVLGGHTHVFAHNGFVPPFKLSNTSSWLLPQGDTDSERLFCQLLDYLEPLWHRGGIPPFEKRFEVVERFAHEILERGASNFLYSDGVNLFAHGHRRTIPGDGVSDEPGLYVNLFQSKTGLDMATPCQGLRTEGNCSNQALVSTLPLNDHQWVPLKAGEIACFQSGQRIK</sequence>
<dbReference type="PANTHER" id="PTHR42824">
    <property type="entry name" value="GLUTAMINE AMIDOTRANSFERASE"/>
    <property type="match status" value="1"/>
</dbReference>
<keyword evidence="1" id="KW-0315">Glutamine amidotransferase</keyword>
<dbReference type="PROSITE" id="PS51278">
    <property type="entry name" value="GATASE_TYPE_2"/>
    <property type="match status" value="1"/>
</dbReference>
<organism evidence="3 4">
    <name type="scientific">marine gamma proteobacterium HTCC2143</name>
    <dbReference type="NCBI Taxonomy" id="247633"/>
    <lineage>
        <taxon>Bacteria</taxon>
        <taxon>Pseudomonadati</taxon>
        <taxon>Pseudomonadota</taxon>
        <taxon>Gammaproteobacteria</taxon>
        <taxon>Cellvibrionales</taxon>
        <taxon>Spongiibacteraceae</taxon>
        <taxon>BD1-7 clade</taxon>
    </lineage>
</organism>
<evidence type="ECO:0000313" key="3">
    <source>
        <dbReference type="EMBL" id="EAW32309.1"/>
    </source>
</evidence>
<proteinExistence type="predicted"/>
<dbReference type="Proteomes" id="UP000004931">
    <property type="component" value="Unassembled WGS sequence"/>
</dbReference>
<dbReference type="InterPro" id="IPR017932">
    <property type="entry name" value="GATase_2_dom"/>
</dbReference>
<dbReference type="STRING" id="247633.GP2143_13676"/>
<gene>
    <name evidence="3" type="ORF">GP2143_13676</name>
</gene>
<evidence type="ECO:0000313" key="4">
    <source>
        <dbReference type="Proteomes" id="UP000004931"/>
    </source>
</evidence>
<evidence type="ECO:0000256" key="1">
    <source>
        <dbReference type="ARBA" id="ARBA00022962"/>
    </source>
</evidence>
<feature type="domain" description="Glutamine amidotransferase type-2" evidence="2">
    <location>
        <begin position="2"/>
        <end position="264"/>
    </location>
</feature>
<dbReference type="EMBL" id="AAVT01000001">
    <property type="protein sequence ID" value="EAW32309.1"/>
    <property type="molecule type" value="Genomic_DNA"/>
</dbReference>
<dbReference type="PANTHER" id="PTHR42824:SF1">
    <property type="entry name" value="GLUTAMINE AMIDOTRANSFERASE YAFJ-RELATED"/>
    <property type="match status" value="1"/>
</dbReference>
<dbReference type="eggNOG" id="COG0121">
    <property type="taxonomic scope" value="Bacteria"/>
</dbReference>
<dbReference type="InterPro" id="IPR029055">
    <property type="entry name" value="Ntn_hydrolases_N"/>
</dbReference>
<comment type="caution">
    <text evidence="3">The sequence shown here is derived from an EMBL/GenBank/DDBJ whole genome shotgun (WGS) entry which is preliminary data.</text>
</comment>
<keyword evidence="4" id="KW-1185">Reference proteome</keyword>